<protein>
    <submittedName>
        <fullName evidence="1">Uncharacterized protein</fullName>
    </submittedName>
</protein>
<dbReference type="Proteomes" id="UP000092884">
    <property type="component" value="Chromosome"/>
</dbReference>
<evidence type="ECO:0000313" key="2">
    <source>
        <dbReference type="Proteomes" id="UP000092884"/>
    </source>
</evidence>
<organism evidence="1 2">
    <name type="scientific">Helicobacter enhydrae</name>
    <dbReference type="NCBI Taxonomy" id="222136"/>
    <lineage>
        <taxon>Bacteria</taxon>
        <taxon>Pseudomonadati</taxon>
        <taxon>Campylobacterota</taxon>
        <taxon>Epsilonproteobacteria</taxon>
        <taxon>Campylobacterales</taxon>
        <taxon>Helicobacteraceae</taxon>
        <taxon>Helicobacter</taxon>
    </lineage>
</organism>
<evidence type="ECO:0000313" key="1">
    <source>
        <dbReference type="EMBL" id="ANV98482.1"/>
    </source>
</evidence>
<reference evidence="2" key="1">
    <citation type="submission" date="2016-07" db="EMBL/GenBank/DDBJ databases">
        <authorList>
            <person name="Florea S."/>
            <person name="Webb J.S."/>
            <person name="Jaromczyk J."/>
            <person name="Schardl C.L."/>
        </authorList>
    </citation>
    <scope>NUCLEOTIDE SEQUENCE [LARGE SCALE GENOMIC DNA]</scope>
    <source>
        <strain evidence="2">MIT 01-6242</strain>
    </source>
</reference>
<proteinExistence type="predicted"/>
<dbReference type="OrthoDB" id="5320029at2"/>
<dbReference type="KEGG" id="het:BBW65_06575"/>
<name>A0A1B1U708_9HELI</name>
<dbReference type="RefSeq" id="WP_066341282.1">
    <property type="nucleotide sequence ID" value="NZ_CP016503.1"/>
</dbReference>
<gene>
    <name evidence="1" type="ORF">BBW65_06575</name>
</gene>
<sequence length="405" mass="44498">MNKTILTYILCLGFLVAQEEMTNPSETLQTLGTTTMEDKPKQSFIERMKEKERQNAVPRETVPVEESKFLIDTPIPKTAHYLPFLQTLLNIEPGTLPNPIGVSVIGSFTDERYTITKFRGTIGKDIGGALVRGLQPSIAGDKQKIIQAIKNSNLPLYIRIPAIALVNNIAKGDLATLKLLQNTINNTLGAGEATDWQLSEGKIHTKTGAVGIKTDVFLFPFMNLFFTGAYLNVQQSTNVGNATIPLKKPLGKLTSITFPVGTLSNDLDGYLLMGGTNLMVGYKGFFASFMVSGGYVRLDDLKNNIAKFVEKPFMYLAPRIGYSYHGIFTTHVGVQRIELFGETKGSDLSQITGGLVEGYSVEIQKFPVNFVAGAQFMFMRDLGLSVEYVGSPDVNGFNAEIAYRF</sequence>
<dbReference type="STRING" id="222136.BBW65_06575"/>
<accession>A0A1B1U708</accession>
<dbReference type="AlphaFoldDB" id="A0A1B1U708"/>
<keyword evidence="2" id="KW-1185">Reference proteome</keyword>
<dbReference type="EMBL" id="CP016503">
    <property type="protein sequence ID" value="ANV98482.1"/>
    <property type="molecule type" value="Genomic_DNA"/>
</dbReference>